<dbReference type="EMBL" id="CYZV01000019">
    <property type="protein sequence ID" value="CUO30278.1"/>
    <property type="molecule type" value="Genomic_DNA"/>
</dbReference>
<name>A0A174E1A9_9CLOT</name>
<evidence type="ECO:0000313" key="3">
    <source>
        <dbReference type="Proteomes" id="UP000095558"/>
    </source>
</evidence>
<keyword evidence="1" id="KW-1133">Transmembrane helix</keyword>
<sequence>MSDKTKEKVKCTIPIKVNSYEELFNSLDYRNLAERDINGEVHSWIEEYISRVPQKLSSIDVELLINMPEDAMDKDKEEKSKLGIINYYNSFFILQKKFSLMGIKRICYYIFSALILLTCWFYIKTYYGESLLTSLLDSGGTVLLWEVMSLIFIESKNFKIKVNINKKLSKMNIVFKYI</sequence>
<dbReference type="Proteomes" id="UP000095558">
    <property type="component" value="Unassembled WGS sequence"/>
</dbReference>
<keyword evidence="1" id="KW-0472">Membrane</keyword>
<proteinExistence type="predicted"/>
<dbReference type="OrthoDB" id="1932062at2"/>
<protein>
    <submittedName>
        <fullName evidence="2">Uncharacterized protein</fullName>
    </submittedName>
</protein>
<reference evidence="2 3" key="1">
    <citation type="submission" date="2015-09" db="EMBL/GenBank/DDBJ databases">
        <authorList>
            <consortium name="Pathogen Informatics"/>
        </authorList>
    </citation>
    <scope>NUCLEOTIDE SEQUENCE [LARGE SCALE GENOMIC DNA]</scope>
    <source>
        <strain evidence="2 3">2789STDY5834855</strain>
    </source>
</reference>
<dbReference type="AlphaFoldDB" id="A0A174E1A9"/>
<dbReference type="RefSeq" id="WP_055276637.1">
    <property type="nucleotide sequence ID" value="NZ_CYZV01000019.1"/>
</dbReference>
<keyword evidence="1" id="KW-0812">Transmembrane</keyword>
<organism evidence="2 3">
    <name type="scientific">Clostridium disporicum</name>
    <dbReference type="NCBI Taxonomy" id="84024"/>
    <lineage>
        <taxon>Bacteria</taxon>
        <taxon>Bacillati</taxon>
        <taxon>Bacillota</taxon>
        <taxon>Clostridia</taxon>
        <taxon>Eubacteriales</taxon>
        <taxon>Clostridiaceae</taxon>
        <taxon>Clostridium</taxon>
    </lineage>
</organism>
<accession>A0A174E1A9</accession>
<gene>
    <name evidence="2" type="ORF">ERS852470_01954</name>
</gene>
<evidence type="ECO:0000313" key="2">
    <source>
        <dbReference type="EMBL" id="CUO30278.1"/>
    </source>
</evidence>
<evidence type="ECO:0000256" key="1">
    <source>
        <dbReference type="SAM" id="Phobius"/>
    </source>
</evidence>
<feature type="transmembrane region" description="Helical" evidence="1">
    <location>
        <begin position="106"/>
        <end position="123"/>
    </location>
</feature>